<evidence type="ECO:0000313" key="2">
    <source>
        <dbReference type="EMBL" id="PKI41678.1"/>
    </source>
</evidence>
<feature type="region of interest" description="Disordered" evidence="1">
    <location>
        <begin position="1"/>
        <end position="31"/>
    </location>
</feature>
<comment type="caution">
    <text evidence="2">The sequence shown here is derived from an EMBL/GenBank/DDBJ whole genome shotgun (WGS) entry which is preliminary data.</text>
</comment>
<reference evidence="2 3" key="1">
    <citation type="submission" date="2017-11" db="EMBL/GenBank/DDBJ databases">
        <title>De-novo sequencing of pomegranate (Punica granatum L.) genome.</title>
        <authorList>
            <person name="Akparov Z."/>
            <person name="Amiraslanov A."/>
            <person name="Hajiyeva S."/>
            <person name="Abbasov M."/>
            <person name="Kaur K."/>
            <person name="Hamwieh A."/>
            <person name="Solovyev V."/>
            <person name="Salamov A."/>
            <person name="Braich B."/>
            <person name="Kosarev P."/>
            <person name="Mahmoud A."/>
            <person name="Hajiyev E."/>
            <person name="Babayeva S."/>
            <person name="Izzatullayeva V."/>
            <person name="Mammadov A."/>
            <person name="Mammadov A."/>
            <person name="Sharifova S."/>
            <person name="Ojaghi J."/>
            <person name="Eynullazada K."/>
            <person name="Bayramov B."/>
            <person name="Abdulazimova A."/>
            <person name="Shahmuradov I."/>
        </authorList>
    </citation>
    <scope>NUCLEOTIDE SEQUENCE [LARGE SCALE GENOMIC DNA]</scope>
    <source>
        <strain evidence="3">cv. AG2017</strain>
        <tissue evidence="2">Leaf</tissue>
    </source>
</reference>
<dbReference type="AlphaFoldDB" id="A0A2I0ICF1"/>
<feature type="region of interest" description="Disordered" evidence="1">
    <location>
        <begin position="54"/>
        <end position="73"/>
    </location>
</feature>
<organism evidence="2 3">
    <name type="scientific">Punica granatum</name>
    <name type="common">Pomegranate</name>
    <dbReference type="NCBI Taxonomy" id="22663"/>
    <lineage>
        <taxon>Eukaryota</taxon>
        <taxon>Viridiplantae</taxon>
        <taxon>Streptophyta</taxon>
        <taxon>Embryophyta</taxon>
        <taxon>Tracheophyta</taxon>
        <taxon>Spermatophyta</taxon>
        <taxon>Magnoliopsida</taxon>
        <taxon>eudicotyledons</taxon>
        <taxon>Gunneridae</taxon>
        <taxon>Pentapetalae</taxon>
        <taxon>rosids</taxon>
        <taxon>malvids</taxon>
        <taxon>Myrtales</taxon>
        <taxon>Lythraceae</taxon>
        <taxon>Punica</taxon>
    </lineage>
</organism>
<sequence>MDLNYELHEEEPRAPKDTDAPEEAHDLASWERDDDLTITEVLSWEGKTLELSRNKVPTRRTQEAKNGLGCHSR</sequence>
<dbReference type="Proteomes" id="UP000233551">
    <property type="component" value="Unassembled WGS sequence"/>
</dbReference>
<keyword evidence="3" id="KW-1185">Reference proteome</keyword>
<evidence type="ECO:0000256" key="1">
    <source>
        <dbReference type="SAM" id="MobiDB-lite"/>
    </source>
</evidence>
<proteinExistence type="predicted"/>
<accession>A0A2I0ICF1</accession>
<evidence type="ECO:0000313" key="3">
    <source>
        <dbReference type="Proteomes" id="UP000233551"/>
    </source>
</evidence>
<gene>
    <name evidence="2" type="ORF">CRG98_037931</name>
</gene>
<name>A0A2I0ICF1_PUNGR</name>
<dbReference type="EMBL" id="PGOL01003329">
    <property type="protein sequence ID" value="PKI41678.1"/>
    <property type="molecule type" value="Genomic_DNA"/>
</dbReference>
<protein>
    <submittedName>
        <fullName evidence="2">Uncharacterized protein</fullName>
    </submittedName>
</protein>